<evidence type="ECO:0000256" key="4">
    <source>
        <dbReference type="PROSITE-ProRule" id="PRU00335"/>
    </source>
</evidence>
<dbReference type="GO" id="GO:0003677">
    <property type="term" value="F:DNA binding"/>
    <property type="evidence" value="ECO:0007669"/>
    <property type="project" value="UniProtKB-UniRule"/>
</dbReference>
<dbReference type="Gene3D" id="1.10.357.10">
    <property type="entry name" value="Tetracycline Repressor, domain 2"/>
    <property type="match status" value="1"/>
</dbReference>
<accession>A0AAU7TPI4</accession>
<protein>
    <submittedName>
        <fullName evidence="6">TetR/AcrR family transcriptional regulator</fullName>
    </submittedName>
</protein>
<dbReference type="InterPro" id="IPR009057">
    <property type="entry name" value="Homeodomain-like_sf"/>
</dbReference>
<evidence type="ECO:0000256" key="2">
    <source>
        <dbReference type="ARBA" id="ARBA00023125"/>
    </source>
</evidence>
<dbReference type="AlphaFoldDB" id="A0AAU7TPI4"/>
<dbReference type="InterPro" id="IPR036271">
    <property type="entry name" value="Tet_transcr_reg_TetR-rel_C_sf"/>
</dbReference>
<dbReference type="Pfam" id="PF16925">
    <property type="entry name" value="TetR_C_13"/>
    <property type="match status" value="1"/>
</dbReference>
<dbReference type="EMBL" id="CP158165">
    <property type="protein sequence ID" value="XBV28638.1"/>
    <property type="molecule type" value="Genomic_DNA"/>
</dbReference>
<gene>
    <name evidence="6" type="ORF">ABN611_19840</name>
</gene>
<proteinExistence type="predicted"/>
<dbReference type="Pfam" id="PF00440">
    <property type="entry name" value="TetR_N"/>
    <property type="match status" value="1"/>
</dbReference>
<feature type="domain" description="HTH tetR-type" evidence="5">
    <location>
        <begin position="11"/>
        <end position="71"/>
    </location>
</feature>
<feature type="DNA-binding region" description="H-T-H motif" evidence="4">
    <location>
        <begin position="34"/>
        <end position="53"/>
    </location>
</feature>
<dbReference type="PANTHER" id="PTHR47506:SF1">
    <property type="entry name" value="HTH-TYPE TRANSCRIPTIONAL REGULATOR YJDC"/>
    <property type="match status" value="1"/>
</dbReference>
<dbReference type="InterPro" id="IPR011075">
    <property type="entry name" value="TetR_C"/>
</dbReference>
<sequence length="198" mass="21635">MTETRRGRPRSFDREAALEQALLTFWEHGYDATSVTELTIALGIGAPSLYAAFGDKRTLFDEVVRRYQDTHGAFTARALAEEPTARAAIERILREAAAEYTSPEHARGCLIISAAQNTVPASAEVADRLRAIRRANRDVLRDRIQADVDAGLLPDDTDAPALATFFAATIQGMSQQARDGASRDDLMAVATTALSVWR</sequence>
<keyword evidence="3" id="KW-0804">Transcription</keyword>
<organism evidence="6">
    <name type="scientific">Kribbella sp. HUAS MG21</name>
    <dbReference type="NCBI Taxonomy" id="3160966"/>
    <lineage>
        <taxon>Bacteria</taxon>
        <taxon>Bacillati</taxon>
        <taxon>Actinomycetota</taxon>
        <taxon>Actinomycetes</taxon>
        <taxon>Propionibacteriales</taxon>
        <taxon>Kribbellaceae</taxon>
        <taxon>Kribbella</taxon>
    </lineage>
</organism>
<dbReference type="PROSITE" id="PS01081">
    <property type="entry name" value="HTH_TETR_1"/>
    <property type="match status" value="1"/>
</dbReference>
<dbReference type="InterPro" id="IPR023772">
    <property type="entry name" value="DNA-bd_HTH_TetR-type_CS"/>
</dbReference>
<reference evidence="6" key="1">
    <citation type="submission" date="2024-06" db="EMBL/GenBank/DDBJ databases">
        <title>Kribbella sp. strain HUAS MG21 genome sequences.</title>
        <authorList>
            <person name="Mo P."/>
        </authorList>
    </citation>
    <scope>NUCLEOTIDE SEQUENCE</scope>
    <source>
        <strain evidence="6">HUAS MG21</strain>
    </source>
</reference>
<dbReference type="SUPFAM" id="SSF46689">
    <property type="entry name" value="Homeodomain-like"/>
    <property type="match status" value="1"/>
</dbReference>
<evidence type="ECO:0000256" key="1">
    <source>
        <dbReference type="ARBA" id="ARBA00023015"/>
    </source>
</evidence>
<keyword evidence="1" id="KW-0805">Transcription regulation</keyword>
<dbReference type="Gene3D" id="1.10.10.60">
    <property type="entry name" value="Homeodomain-like"/>
    <property type="match status" value="1"/>
</dbReference>
<evidence type="ECO:0000259" key="5">
    <source>
        <dbReference type="PROSITE" id="PS50977"/>
    </source>
</evidence>
<dbReference type="InterPro" id="IPR001647">
    <property type="entry name" value="HTH_TetR"/>
</dbReference>
<dbReference type="SUPFAM" id="SSF48498">
    <property type="entry name" value="Tetracyclin repressor-like, C-terminal domain"/>
    <property type="match status" value="1"/>
</dbReference>
<keyword evidence="2 4" id="KW-0238">DNA-binding</keyword>
<name>A0AAU7TPI4_9ACTN</name>
<dbReference type="RefSeq" id="WP_350281389.1">
    <property type="nucleotide sequence ID" value="NZ_CP158165.1"/>
</dbReference>
<dbReference type="PANTHER" id="PTHR47506">
    <property type="entry name" value="TRANSCRIPTIONAL REGULATORY PROTEIN"/>
    <property type="match status" value="1"/>
</dbReference>
<evidence type="ECO:0000256" key="3">
    <source>
        <dbReference type="ARBA" id="ARBA00023163"/>
    </source>
</evidence>
<evidence type="ECO:0000313" key="6">
    <source>
        <dbReference type="EMBL" id="XBV28638.1"/>
    </source>
</evidence>
<dbReference type="PROSITE" id="PS50977">
    <property type="entry name" value="HTH_TETR_2"/>
    <property type="match status" value="1"/>
</dbReference>